<sequence length="460" mass="51025">MLFSKKYISELMSPIQDDAVCGVYLKSDKGAFRPLRNEFNVAQTSMRKLSQNPSAEEREILQEQNHENWEQLSQSLLKQFQTVTRDIELVSWFMASQVVLDEQLDALSNTLVWLGDLVEQQWDALNPVLPESKLKSDGEAGRAAEQYEAKVKAFFQLLGDSEESSLLYAPMLFQPLVGDISFYDYQSAERKGELNQLKQQASAHVGHERAQINQKLNNLTLCLEQIGRLAGLTREKANSLGVASPNFNFVKGLMTKYSAALQQLTGVKVELKAVASAPETQDQALESSRVEQPESSGVSQTVASSVEAAAPMTLGTGNLSQTAKTNSMNRDVAFHLLREISDYFRQSEPHSPVSFLLEKAIRWGYLPLPELLQDMMAEQQGDQLNQIFNAAGLNHLDQVLLPDVEIVATDIKNNSTPVAPVIEPEPVSVERQVSESSTADTPLKQQSEKPSPSGSTALRW</sequence>
<organism evidence="3 4">
    <name type="scientific">Vibrio tapetis subsp. tapetis</name>
    <dbReference type="NCBI Taxonomy" id="1671868"/>
    <lineage>
        <taxon>Bacteria</taxon>
        <taxon>Pseudomonadati</taxon>
        <taxon>Pseudomonadota</taxon>
        <taxon>Gammaproteobacteria</taxon>
        <taxon>Vibrionales</taxon>
        <taxon>Vibrionaceae</taxon>
        <taxon>Vibrio</taxon>
    </lineage>
</organism>
<dbReference type="InterPro" id="IPR017740">
    <property type="entry name" value="TssA-like"/>
</dbReference>
<dbReference type="OrthoDB" id="9771118at2"/>
<name>A0A2N8ZJW3_9VIBR</name>
<dbReference type="AlphaFoldDB" id="A0A2N8ZJW3"/>
<evidence type="ECO:0000313" key="4">
    <source>
        <dbReference type="Proteomes" id="UP000235828"/>
    </source>
</evidence>
<feature type="compositionally biased region" description="Polar residues" evidence="1">
    <location>
        <begin position="434"/>
        <end position="460"/>
    </location>
</feature>
<proteinExistence type="predicted"/>
<keyword evidence="4" id="KW-1185">Reference proteome</keyword>
<dbReference type="KEGG" id="vta:B0574"/>
<feature type="compositionally biased region" description="Polar residues" evidence="1">
    <location>
        <begin position="293"/>
        <end position="302"/>
    </location>
</feature>
<dbReference type="InterPro" id="IPR010657">
    <property type="entry name" value="ImpA_N"/>
</dbReference>
<feature type="region of interest" description="Disordered" evidence="1">
    <location>
        <begin position="417"/>
        <end position="460"/>
    </location>
</feature>
<gene>
    <name evidence="3" type="ORF">VTAP4600_B0574</name>
</gene>
<protein>
    <recommendedName>
        <fullName evidence="2">ImpA N-terminal domain-containing protein</fullName>
    </recommendedName>
</protein>
<dbReference type="Pfam" id="PF06812">
    <property type="entry name" value="ImpA_N"/>
    <property type="match status" value="1"/>
</dbReference>
<accession>A0A2N8ZJW3</accession>
<evidence type="ECO:0000256" key="1">
    <source>
        <dbReference type="SAM" id="MobiDB-lite"/>
    </source>
</evidence>
<evidence type="ECO:0000313" key="3">
    <source>
        <dbReference type="EMBL" id="SON52185.1"/>
    </source>
</evidence>
<feature type="domain" description="ImpA N-terminal" evidence="2">
    <location>
        <begin position="13"/>
        <end position="133"/>
    </location>
</feature>
<dbReference type="PANTHER" id="PTHR37951:SF1">
    <property type="entry name" value="TYPE VI SECRETION SYSTEM COMPONENT TSSA1"/>
    <property type="match status" value="1"/>
</dbReference>
<dbReference type="PANTHER" id="PTHR37951">
    <property type="entry name" value="CYTOPLASMIC PROTEIN-RELATED"/>
    <property type="match status" value="1"/>
</dbReference>
<reference evidence="3 4" key="1">
    <citation type="submission" date="2017-10" db="EMBL/GenBank/DDBJ databases">
        <authorList>
            <person name="Banno H."/>
            <person name="Chua N.-H."/>
        </authorList>
    </citation>
    <scope>NUCLEOTIDE SEQUENCE [LARGE SCALE GENOMIC DNA]</scope>
    <source>
        <strain evidence="3">Vibrio tapetis CECT4600</strain>
    </source>
</reference>
<evidence type="ECO:0000259" key="2">
    <source>
        <dbReference type="Pfam" id="PF06812"/>
    </source>
</evidence>
<dbReference type="EMBL" id="LT960612">
    <property type="protein sequence ID" value="SON52185.1"/>
    <property type="molecule type" value="Genomic_DNA"/>
</dbReference>
<feature type="region of interest" description="Disordered" evidence="1">
    <location>
        <begin position="278"/>
        <end position="302"/>
    </location>
</feature>
<dbReference type="Proteomes" id="UP000235828">
    <property type="component" value="Chromosome B"/>
</dbReference>
<dbReference type="RefSeq" id="WP_102524498.1">
    <property type="nucleotide sequence ID" value="NZ_LT960612.1"/>
</dbReference>